<proteinExistence type="predicted"/>
<dbReference type="EMBL" id="JAKWFO010000004">
    <property type="protein sequence ID" value="KAI9637218.1"/>
    <property type="molecule type" value="Genomic_DNA"/>
</dbReference>
<accession>A0AA38HB89</accession>
<dbReference type="AlphaFoldDB" id="A0AA38HB89"/>
<organism evidence="2 3">
    <name type="scientific">Dioszegia hungarica</name>
    <dbReference type="NCBI Taxonomy" id="4972"/>
    <lineage>
        <taxon>Eukaryota</taxon>
        <taxon>Fungi</taxon>
        <taxon>Dikarya</taxon>
        <taxon>Basidiomycota</taxon>
        <taxon>Agaricomycotina</taxon>
        <taxon>Tremellomycetes</taxon>
        <taxon>Tremellales</taxon>
        <taxon>Bulleribasidiaceae</taxon>
        <taxon>Dioszegia</taxon>
    </lineage>
</organism>
<comment type="caution">
    <text evidence="2">The sequence shown here is derived from an EMBL/GenBank/DDBJ whole genome shotgun (WGS) entry which is preliminary data.</text>
</comment>
<dbReference type="GeneID" id="77731491"/>
<feature type="signal peptide" evidence="1">
    <location>
        <begin position="1"/>
        <end position="19"/>
    </location>
</feature>
<evidence type="ECO:0000313" key="3">
    <source>
        <dbReference type="Proteomes" id="UP001164286"/>
    </source>
</evidence>
<reference evidence="2" key="1">
    <citation type="journal article" date="2022" name="G3 (Bethesda)">
        <title>High quality genome of the basidiomycete yeast Dioszegia hungarica PDD-24b-2 isolated from cloud water.</title>
        <authorList>
            <person name="Jarrige D."/>
            <person name="Haridas S."/>
            <person name="Bleykasten-Grosshans C."/>
            <person name="Joly M."/>
            <person name="Nadalig T."/>
            <person name="Sancelme M."/>
            <person name="Vuilleumier S."/>
            <person name="Grigoriev I.V."/>
            <person name="Amato P."/>
            <person name="Bringel F."/>
        </authorList>
    </citation>
    <scope>NUCLEOTIDE SEQUENCE</scope>
    <source>
        <strain evidence="2">PDD-24b-2</strain>
    </source>
</reference>
<protein>
    <submittedName>
        <fullName evidence="2">Uncharacterized protein</fullName>
    </submittedName>
</protein>
<evidence type="ECO:0000256" key="1">
    <source>
        <dbReference type="SAM" id="SignalP"/>
    </source>
</evidence>
<evidence type="ECO:0000313" key="2">
    <source>
        <dbReference type="EMBL" id="KAI9637218.1"/>
    </source>
</evidence>
<sequence>MKSPILLIALSALSGLVAATNSTGSLFTLGALDSSDSSPTPNIGFFNKRSSREHPEISKRQAVPGKKAPRYGTVVAKSPFKLVGRDALNSPSVPTQARLTVSSSSGTLLGYVTPSTTFPGDFTYVNDLTKATAFSLTLATNDVQNLPIVNPPSGVYPYLAGVAGGSNTGSNSPPYIPSTDFGGDGSANGQNYAYLSSAQNVPYGPAQQVPNGDNSTPYAETGMFQLSGTGLQQLVPVWVNNDKSVVPNQQFGLDSSNSLIMYGSQTAVNNAYGTITPVTIGYVV</sequence>
<feature type="chain" id="PRO_5041329388" evidence="1">
    <location>
        <begin position="20"/>
        <end position="284"/>
    </location>
</feature>
<gene>
    <name evidence="2" type="ORF">MKK02DRAFT_43138</name>
</gene>
<dbReference type="Proteomes" id="UP001164286">
    <property type="component" value="Unassembled WGS sequence"/>
</dbReference>
<keyword evidence="1" id="KW-0732">Signal</keyword>
<keyword evidence="3" id="KW-1185">Reference proteome</keyword>
<dbReference type="RefSeq" id="XP_052946995.1">
    <property type="nucleotide sequence ID" value="XM_053092286.1"/>
</dbReference>
<name>A0AA38HB89_9TREE</name>